<feature type="transmembrane region" description="Helical" evidence="1">
    <location>
        <begin position="143"/>
        <end position="163"/>
    </location>
</feature>
<dbReference type="InterPro" id="IPR012861">
    <property type="entry name" value="DUF1634"/>
</dbReference>
<comment type="caution">
    <text evidence="2">The sequence shown here is derived from an EMBL/GenBank/DDBJ whole genome shotgun (WGS) entry which is preliminary data.</text>
</comment>
<evidence type="ECO:0000313" key="3">
    <source>
        <dbReference type="Proteomes" id="UP000076925"/>
    </source>
</evidence>
<keyword evidence="1" id="KW-0472">Membrane</keyword>
<dbReference type="AlphaFoldDB" id="A0A139XAH1"/>
<dbReference type="OrthoDB" id="511496at2"/>
<organism evidence="2 3">
    <name type="scientific">Scytonema hofmannii PCC 7110</name>
    <dbReference type="NCBI Taxonomy" id="128403"/>
    <lineage>
        <taxon>Bacteria</taxon>
        <taxon>Bacillati</taxon>
        <taxon>Cyanobacteriota</taxon>
        <taxon>Cyanophyceae</taxon>
        <taxon>Nostocales</taxon>
        <taxon>Scytonemataceae</taxon>
        <taxon>Scytonema</taxon>
    </lineage>
</organism>
<proteinExistence type="predicted"/>
<evidence type="ECO:0008006" key="4">
    <source>
        <dbReference type="Google" id="ProtNLM"/>
    </source>
</evidence>
<name>A0A139XAH1_9CYAN</name>
<evidence type="ECO:0000256" key="1">
    <source>
        <dbReference type="SAM" id="Phobius"/>
    </source>
</evidence>
<dbReference type="STRING" id="128403.WA1_16365"/>
<feature type="transmembrane region" description="Helical" evidence="1">
    <location>
        <begin position="82"/>
        <end position="103"/>
    </location>
</feature>
<keyword evidence="1" id="KW-1133">Transmembrane helix</keyword>
<dbReference type="Proteomes" id="UP000076925">
    <property type="component" value="Unassembled WGS sequence"/>
</dbReference>
<accession>A0A139XAH1</accession>
<dbReference type="Pfam" id="PF07843">
    <property type="entry name" value="DUF1634"/>
    <property type="match status" value="1"/>
</dbReference>
<sequence length="190" mass="20871">MEKMSFGFWWGSPTLSKSESTQVQLQQFGDTASAVKPEAYRNLTQQDINAATPASHNSELDASNSGTKTLSDLQLEPLLSNLLKYGVLIASAVIFIGGLLYIIRHGSEPAQYQIFKEESFEFRSPVGVIDVIRAGSYRGIIQLGLLLLVAVPILRVVISLFIFLRQGDYTYVVITSIVLTALMCSFLGAF</sequence>
<keyword evidence="3" id="KW-1185">Reference proteome</keyword>
<protein>
    <recommendedName>
        <fullName evidence="4">DUF1634 domain-containing protein</fullName>
    </recommendedName>
</protein>
<gene>
    <name evidence="2" type="ORF">WA1_16365</name>
</gene>
<reference evidence="2 3" key="1">
    <citation type="journal article" date="2013" name="Genome Biol. Evol.">
        <title>Genomes of Stigonematalean cyanobacteria (subsection V) and the evolution of oxygenic photosynthesis from prokaryotes to plastids.</title>
        <authorList>
            <person name="Dagan T."/>
            <person name="Roettger M."/>
            <person name="Stucken K."/>
            <person name="Landan G."/>
            <person name="Koch R."/>
            <person name="Major P."/>
            <person name="Gould S.B."/>
            <person name="Goremykin V.V."/>
            <person name="Rippka R."/>
            <person name="Tandeau de Marsac N."/>
            <person name="Gugger M."/>
            <person name="Lockhart P.J."/>
            <person name="Allen J.F."/>
            <person name="Brune I."/>
            <person name="Maus I."/>
            <person name="Puhler A."/>
            <person name="Martin W.F."/>
        </authorList>
    </citation>
    <scope>NUCLEOTIDE SEQUENCE [LARGE SCALE GENOMIC DNA]</scope>
    <source>
        <strain evidence="2 3">PCC 7110</strain>
    </source>
</reference>
<evidence type="ECO:0000313" key="2">
    <source>
        <dbReference type="EMBL" id="KYC41622.1"/>
    </source>
</evidence>
<dbReference type="EMBL" id="ANNX02000020">
    <property type="protein sequence ID" value="KYC41622.1"/>
    <property type="molecule type" value="Genomic_DNA"/>
</dbReference>
<dbReference type="RefSeq" id="WP_017746512.1">
    <property type="nucleotide sequence ID" value="NZ_KQ976354.1"/>
</dbReference>
<feature type="transmembrane region" description="Helical" evidence="1">
    <location>
        <begin position="169"/>
        <end position="189"/>
    </location>
</feature>
<keyword evidence="1" id="KW-0812">Transmembrane</keyword>